<dbReference type="Proteomes" id="UP001341840">
    <property type="component" value="Unassembled WGS sequence"/>
</dbReference>
<reference evidence="1 2" key="1">
    <citation type="journal article" date="2023" name="Plants (Basel)">
        <title>Bridging the Gap: Combining Genomics and Transcriptomics Approaches to Understand Stylosanthes scabra, an Orphan Legume from the Brazilian Caatinga.</title>
        <authorList>
            <person name="Ferreira-Neto J.R.C."/>
            <person name="da Silva M.D."/>
            <person name="Binneck E."/>
            <person name="de Melo N.F."/>
            <person name="da Silva R.H."/>
            <person name="de Melo A.L.T.M."/>
            <person name="Pandolfi V."/>
            <person name="Bustamante F.O."/>
            <person name="Brasileiro-Vidal A.C."/>
            <person name="Benko-Iseppon A.M."/>
        </authorList>
    </citation>
    <scope>NUCLEOTIDE SEQUENCE [LARGE SCALE GENOMIC DNA]</scope>
    <source>
        <tissue evidence="1">Leaves</tissue>
    </source>
</reference>
<organism evidence="1 2">
    <name type="scientific">Stylosanthes scabra</name>
    <dbReference type="NCBI Taxonomy" id="79078"/>
    <lineage>
        <taxon>Eukaryota</taxon>
        <taxon>Viridiplantae</taxon>
        <taxon>Streptophyta</taxon>
        <taxon>Embryophyta</taxon>
        <taxon>Tracheophyta</taxon>
        <taxon>Spermatophyta</taxon>
        <taxon>Magnoliopsida</taxon>
        <taxon>eudicotyledons</taxon>
        <taxon>Gunneridae</taxon>
        <taxon>Pentapetalae</taxon>
        <taxon>rosids</taxon>
        <taxon>fabids</taxon>
        <taxon>Fabales</taxon>
        <taxon>Fabaceae</taxon>
        <taxon>Papilionoideae</taxon>
        <taxon>50 kb inversion clade</taxon>
        <taxon>dalbergioids sensu lato</taxon>
        <taxon>Dalbergieae</taxon>
        <taxon>Pterocarpus clade</taxon>
        <taxon>Stylosanthes</taxon>
    </lineage>
</organism>
<evidence type="ECO:0008006" key="3">
    <source>
        <dbReference type="Google" id="ProtNLM"/>
    </source>
</evidence>
<gene>
    <name evidence="1" type="ORF">PIB30_080028</name>
</gene>
<feature type="non-terminal residue" evidence="1">
    <location>
        <position position="89"/>
    </location>
</feature>
<accession>A0ABU6QQZ1</accession>
<comment type="caution">
    <text evidence="1">The sequence shown here is derived from an EMBL/GenBank/DDBJ whole genome shotgun (WGS) entry which is preliminary data.</text>
</comment>
<keyword evidence="2" id="KW-1185">Reference proteome</keyword>
<sequence length="89" mass="10374">MRVWCVYALCFSCCPPIKVELGFKEARPWPEIVKFQFWPSFNVLQQRKVAYGTLFQKARRRLQGRKLRAQLPTQLGLDRIKTALCSSVA</sequence>
<evidence type="ECO:0000313" key="1">
    <source>
        <dbReference type="EMBL" id="MED6114414.1"/>
    </source>
</evidence>
<evidence type="ECO:0000313" key="2">
    <source>
        <dbReference type="Proteomes" id="UP001341840"/>
    </source>
</evidence>
<name>A0ABU6QQZ1_9FABA</name>
<protein>
    <recommendedName>
        <fullName evidence="3">Secreted protein</fullName>
    </recommendedName>
</protein>
<dbReference type="EMBL" id="JASCZI010001153">
    <property type="protein sequence ID" value="MED6114414.1"/>
    <property type="molecule type" value="Genomic_DNA"/>
</dbReference>
<proteinExistence type="predicted"/>